<dbReference type="EMBL" id="AENT01000001">
    <property type="protein sequence ID" value="EFR43417.1"/>
    <property type="molecule type" value="Genomic_DNA"/>
</dbReference>
<organism evidence="3 4">
    <name type="scientific">Dialister micraerophilus UPII 345-E</name>
    <dbReference type="NCBI Taxonomy" id="910314"/>
    <lineage>
        <taxon>Bacteria</taxon>
        <taxon>Bacillati</taxon>
        <taxon>Bacillota</taxon>
        <taxon>Negativicutes</taxon>
        <taxon>Veillonellales</taxon>
        <taxon>Veillonellaceae</taxon>
        <taxon>Dialister</taxon>
    </lineage>
</organism>
<feature type="transmembrane region" description="Helical" evidence="1">
    <location>
        <begin position="42"/>
        <end position="62"/>
    </location>
</feature>
<evidence type="ECO:0000259" key="2">
    <source>
        <dbReference type="Pfam" id="PF10080"/>
    </source>
</evidence>
<gene>
    <name evidence="3" type="ORF">HMPREF9220_1327</name>
</gene>
<feature type="transmembrane region" description="Helical" evidence="1">
    <location>
        <begin position="136"/>
        <end position="159"/>
    </location>
</feature>
<evidence type="ECO:0000256" key="1">
    <source>
        <dbReference type="SAM" id="Phobius"/>
    </source>
</evidence>
<proteinExistence type="predicted"/>
<accession>E4L735</accession>
<keyword evidence="1" id="KW-0812">Transmembrane</keyword>
<keyword evidence="1" id="KW-1133">Transmembrane helix</keyword>
<dbReference type="eggNOG" id="COG4393">
    <property type="taxonomic scope" value="Bacteria"/>
</dbReference>
<comment type="caution">
    <text evidence="3">The sequence shown here is derived from an EMBL/GenBank/DDBJ whole genome shotgun (WGS) entry which is preliminary data.</text>
</comment>
<reference evidence="3 4" key="1">
    <citation type="submission" date="2010-11" db="EMBL/GenBank/DDBJ databases">
        <authorList>
            <person name="Durkin A.S."/>
            <person name="Madupu R."/>
            <person name="Torralba M."/>
            <person name="Gillis M."/>
            <person name="Methe B."/>
            <person name="Sutton G."/>
            <person name="Nelson K.E."/>
        </authorList>
    </citation>
    <scope>NUCLEOTIDE SEQUENCE [LARGE SCALE GENOMIC DNA]</scope>
    <source>
        <strain evidence="3 4">UPII 345-E</strain>
    </source>
</reference>
<evidence type="ECO:0000313" key="3">
    <source>
        <dbReference type="EMBL" id="EFR43417.1"/>
    </source>
</evidence>
<dbReference type="Proteomes" id="UP000004594">
    <property type="component" value="Unassembled WGS sequence"/>
</dbReference>
<dbReference type="InterPro" id="IPR018758">
    <property type="entry name" value="FtrD-like"/>
</dbReference>
<sequence>MPDGENVFSELKFSRPAGKPSVGYLFERKPRMQMLQLFLRQLIPVMEHGIALLIPLSVLAAMLDNREKGRFVRYFKKAAYWGFWGSIFIMAVKQGTRTAVSREVFEGITAFTAICGEVLLLQFLRSETVSELRKELFRNSIMLTVVSLFLYYGMEILIVPVTTVTTAEVIVSIETAIKILGAVVGLLFAWMGSIFVYRSARSLRSKRLYVVFAIQTAALLFQQIVYIVQILMARNILPLQKLINVMGPLIDHQSQFVFIVFAVAFAVPFALFLQKRPARKDNENPAQYRKVIASDIHKKRWGKAMVVYLVAMILISSVGNMYAHKKEELVPAVNVTAVNNVVSIPLSKVNDGHLHRFAYHTQKGTAVRFIVVLKGGSAYGVGFDACEICGATGYIEREGQIVCKLCDVVMNKSTIGMKGGCNPIPLKYSVNDGNLQIEQNLLDEGEKYFR</sequence>
<name>E4L735_9FIRM</name>
<feature type="domain" description="Membrane iron-sulfur containing protein FtrD-like" evidence="2">
    <location>
        <begin position="349"/>
        <end position="449"/>
    </location>
</feature>
<dbReference type="AlphaFoldDB" id="E4L735"/>
<keyword evidence="1" id="KW-0472">Membrane</keyword>
<feature type="transmembrane region" description="Helical" evidence="1">
    <location>
        <begin position="209"/>
        <end position="232"/>
    </location>
</feature>
<feature type="transmembrane region" description="Helical" evidence="1">
    <location>
        <begin position="252"/>
        <end position="273"/>
    </location>
</feature>
<evidence type="ECO:0000313" key="4">
    <source>
        <dbReference type="Proteomes" id="UP000004594"/>
    </source>
</evidence>
<dbReference type="OrthoDB" id="9792533at2"/>
<feature type="transmembrane region" description="Helical" evidence="1">
    <location>
        <begin position="305"/>
        <end position="323"/>
    </location>
</feature>
<feature type="transmembrane region" description="Helical" evidence="1">
    <location>
        <begin position="179"/>
        <end position="197"/>
    </location>
</feature>
<protein>
    <recommendedName>
        <fullName evidence="2">Membrane iron-sulfur containing protein FtrD-like domain-containing protein</fullName>
    </recommendedName>
</protein>
<dbReference type="Pfam" id="PF10080">
    <property type="entry name" value="FtrD-like"/>
    <property type="match status" value="1"/>
</dbReference>